<dbReference type="UniPathway" id="UPA00705"/>
<dbReference type="PRINTS" id="PR01165">
    <property type="entry name" value="CYCOXIDASEI"/>
</dbReference>
<evidence type="ECO:0000313" key="9">
    <source>
        <dbReference type="EMBL" id="KAB0390722.1"/>
    </source>
</evidence>
<comment type="similarity">
    <text evidence="6">Belongs to the heme-copper respiratory oxidase family.</text>
</comment>
<dbReference type="GO" id="GO:0004129">
    <property type="term" value="F:cytochrome-c oxidase activity"/>
    <property type="evidence" value="ECO:0007669"/>
    <property type="project" value="UniProtKB-EC"/>
</dbReference>
<keyword evidence="6" id="KW-0999">Mitochondrion inner membrane</keyword>
<evidence type="ECO:0000256" key="3">
    <source>
        <dbReference type="ARBA" id="ARBA00022692"/>
    </source>
</evidence>
<feature type="transmembrane region" description="Helical" evidence="7">
    <location>
        <begin position="31"/>
        <end position="54"/>
    </location>
</feature>
<keyword evidence="6" id="KW-0813">Transport</keyword>
<feature type="transmembrane region" description="Helical" evidence="7">
    <location>
        <begin position="223"/>
        <end position="242"/>
    </location>
</feature>
<dbReference type="AlphaFoldDB" id="A0A643BS02"/>
<dbReference type="GO" id="GO:0006119">
    <property type="term" value="P:oxidative phosphorylation"/>
    <property type="evidence" value="ECO:0007669"/>
    <property type="project" value="UniProtKB-UniPathway"/>
</dbReference>
<dbReference type="Proteomes" id="UP000437017">
    <property type="component" value="Unassembled WGS sequence"/>
</dbReference>
<feature type="domain" description="Cytochrome oxidase subunit II transmembrane region profile" evidence="8">
    <location>
        <begin position="199"/>
        <end position="245"/>
    </location>
</feature>
<keyword evidence="4 6" id="KW-0472">Membrane</keyword>
<dbReference type="EC" id="7.1.1.9" evidence="6"/>
<evidence type="ECO:0000256" key="4">
    <source>
        <dbReference type="ARBA" id="ARBA00023136"/>
    </source>
</evidence>
<dbReference type="SUPFAM" id="SSF81464">
    <property type="entry name" value="Cytochrome c oxidase subunit II-like, transmembrane region"/>
    <property type="match status" value="1"/>
</dbReference>
<keyword evidence="6" id="KW-0679">Respiratory chain</keyword>
<proteinExistence type="inferred from homology"/>
<dbReference type="OrthoDB" id="10002679at2759"/>
<feature type="non-terminal residue" evidence="9">
    <location>
        <position position="1"/>
    </location>
</feature>
<evidence type="ECO:0000313" key="10">
    <source>
        <dbReference type="Proteomes" id="UP000437017"/>
    </source>
</evidence>
<gene>
    <name evidence="9" type="ORF">E2I00_014188</name>
</gene>
<keyword evidence="3 6" id="KW-0812">Transmembrane</keyword>
<comment type="catalytic activity">
    <reaction evidence="5">
        <text>4 Fe(II)-[cytochrome c] + O2 + 8 H(+)(in) = 4 Fe(III)-[cytochrome c] + 2 H2O + 4 H(+)(out)</text>
        <dbReference type="Rhea" id="RHEA:11436"/>
        <dbReference type="Rhea" id="RHEA-COMP:10350"/>
        <dbReference type="Rhea" id="RHEA-COMP:14399"/>
        <dbReference type="ChEBI" id="CHEBI:15377"/>
        <dbReference type="ChEBI" id="CHEBI:15378"/>
        <dbReference type="ChEBI" id="CHEBI:15379"/>
        <dbReference type="ChEBI" id="CHEBI:29033"/>
        <dbReference type="ChEBI" id="CHEBI:29034"/>
        <dbReference type="EC" id="7.1.1.9"/>
    </reaction>
    <physiologicalReaction direction="left-to-right" evidence="5">
        <dbReference type="Rhea" id="RHEA:11437"/>
    </physiologicalReaction>
</comment>
<dbReference type="InterPro" id="IPR011759">
    <property type="entry name" value="Cyt_c_oxidase_su2_TM_dom"/>
</dbReference>
<organism evidence="9 10">
    <name type="scientific">Balaenoptera physalus</name>
    <name type="common">Fin whale</name>
    <name type="synonym">Balaena physalus</name>
    <dbReference type="NCBI Taxonomy" id="9770"/>
    <lineage>
        <taxon>Eukaryota</taxon>
        <taxon>Metazoa</taxon>
        <taxon>Chordata</taxon>
        <taxon>Craniata</taxon>
        <taxon>Vertebrata</taxon>
        <taxon>Euteleostomi</taxon>
        <taxon>Mammalia</taxon>
        <taxon>Eutheria</taxon>
        <taxon>Laurasiatheria</taxon>
        <taxon>Artiodactyla</taxon>
        <taxon>Whippomorpha</taxon>
        <taxon>Cetacea</taxon>
        <taxon>Mysticeti</taxon>
        <taxon>Balaenopteridae</taxon>
        <taxon>Balaenoptera</taxon>
    </lineage>
</organism>
<protein>
    <recommendedName>
        <fullName evidence="6">Cytochrome c oxidase subunit 1</fullName>
        <ecNumber evidence="6">7.1.1.9</ecNumber>
    </recommendedName>
</protein>
<evidence type="ECO:0000256" key="2">
    <source>
        <dbReference type="ARBA" id="ARBA00007866"/>
    </source>
</evidence>
<evidence type="ECO:0000256" key="6">
    <source>
        <dbReference type="RuleBase" id="RU000369"/>
    </source>
</evidence>
<name>A0A643BS02_BALPH</name>
<accession>A0A643BS02</accession>
<keyword evidence="6" id="KW-0496">Mitochondrion</keyword>
<dbReference type="Pfam" id="PF02790">
    <property type="entry name" value="COX2_TM"/>
    <property type="match status" value="1"/>
</dbReference>
<dbReference type="Gene3D" id="1.20.210.10">
    <property type="entry name" value="Cytochrome c oxidase-like, subunit I domain"/>
    <property type="match status" value="1"/>
</dbReference>
<comment type="caution">
    <text evidence="9">The sequence shown here is derived from an EMBL/GenBank/DDBJ whole genome shotgun (WGS) entry which is preliminary data.</text>
</comment>
<dbReference type="GO" id="GO:0022900">
    <property type="term" value="P:electron transport chain"/>
    <property type="evidence" value="ECO:0007669"/>
    <property type="project" value="InterPro"/>
</dbReference>
<keyword evidence="6" id="KW-0479">Metal-binding</keyword>
<comment type="function">
    <text evidence="6">Component of the cytochrome c oxidase, the last enzyme in the mitochondrial electron transport chain which drives oxidative phosphorylation. The respiratory chain contains 3 multisubunit complexes succinate dehydrogenase (complex II, CII), ubiquinol-cytochrome c oxidoreductase (cytochrome b-c1 complex, complex III, CIII) and cytochrome c oxidase (complex IV, CIV), that cooperate to transfer electrons derived from NADH and succinate to molecular oxygen, creating an electrochemical gradient over the inner membrane that drives transmembrane transport and the ATP synthase. Cytochrome c oxidase is the component of the respiratory chain that catalyzes the reduction of oxygen to water. Electrons originating from reduced cytochrome c in the intermembrane space (IMS) are transferred via the dinuclear copper A center (CU(A)) of subunit 2 and heme A of subunit 1 to the active site in subunit 1, a binuclear center (BNC) formed by heme A3 and copper B (CU(B)). The BNC reduces molecular oxygen to 2 water molecules using 4 electrons from cytochrome c in the IMS and 4 protons from the mitochondrial matrix.</text>
</comment>
<dbReference type="EMBL" id="SGJD01005101">
    <property type="protein sequence ID" value="KAB0390722.1"/>
    <property type="molecule type" value="Genomic_DNA"/>
</dbReference>
<dbReference type="GO" id="GO:0005743">
    <property type="term" value="C:mitochondrial inner membrane"/>
    <property type="evidence" value="ECO:0007669"/>
    <property type="project" value="UniProtKB-SubCell"/>
</dbReference>
<dbReference type="InterPro" id="IPR036257">
    <property type="entry name" value="Cyt_c_oxidase_su2_TM_sf"/>
</dbReference>
<dbReference type="GO" id="GO:0046872">
    <property type="term" value="F:metal ion binding"/>
    <property type="evidence" value="ECO:0007669"/>
    <property type="project" value="UniProtKB-KW"/>
</dbReference>
<keyword evidence="7" id="KW-1133">Transmembrane helix</keyword>
<keyword evidence="6" id="KW-0249">Electron transport</keyword>
<evidence type="ECO:0000259" key="8">
    <source>
        <dbReference type="Pfam" id="PF02790"/>
    </source>
</evidence>
<dbReference type="InterPro" id="IPR036927">
    <property type="entry name" value="Cyt_c_oxase-like_su1_sf"/>
</dbReference>
<keyword evidence="6" id="KW-0408">Iron</keyword>
<dbReference type="GO" id="GO:0020037">
    <property type="term" value="F:heme binding"/>
    <property type="evidence" value="ECO:0007669"/>
    <property type="project" value="InterPro"/>
</dbReference>
<keyword evidence="10" id="KW-1185">Reference proteome</keyword>
<evidence type="ECO:0000256" key="5">
    <source>
        <dbReference type="ARBA" id="ARBA00049512"/>
    </source>
</evidence>
<dbReference type="SUPFAM" id="SSF81442">
    <property type="entry name" value="Cytochrome c oxidase subunit I-like"/>
    <property type="match status" value="1"/>
</dbReference>
<comment type="pathway">
    <text evidence="6">Energy metabolism; oxidative phosphorylation.</text>
</comment>
<comment type="subcellular location">
    <subcellularLocation>
        <location evidence="1">Membrane</location>
        <topology evidence="1">Multi-pass membrane protein</topology>
    </subcellularLocation>
    <subcellularLocation>
        <location evidence="6">Mitochondrion inner membrane</location>
        <topology evidence="6">Multi-pass membrane protein</topology>
    </subcellularLocation>
</comment>
<evidence type="ECO:0000256" key="1">
    <source>
        <dbReference type="ARBA" id="ARBA00004141"/>
    </source>
</evidence>
<dbReference type="InterPro" id="IPR000883">
    <property type="entry name" value="Cyt_C_Oxase_1"/>
</dbReference>
<reference evidence="9 10" key="1">
    <citation type="journal article" date="2019" name="PLoS ONE">
        <title>Genomic analyses reveal an absence of contemporary introgressive admixture between fin whales and blue whales, despite known hybrids.</title>
        <authorList>
            <person name="Westbury M.V."/>
            <person name="Petersen B."/>
            <person name="Lorenzen E.D."/>
        </authorList>
    </citation>
    <scope>NUCLEOTIDE SEQUENCE [LARGE SCALE GENOMIC DNA]</scope>
    <source>
        <strain evidence="9">FinWhale-01</strain>
    </source>
</reference>
<evidence type="ECO:0000256" key="7">
    <source>
        <dbReference type="SAM" id="Phobius"/>
    </source>
</evidence>
<dbReference type="Gene3D" id="1.10.287.90">
    <property type="match status" value="1"/>
</dbReference>
<keyword evidence="6" id="KW-0186">Copper</keyword>
<sequence>VEAGSGTSGTVYSALAGNLAHAGASVDLTIFSLHLAGVSSIAGAIIFITIAFNIKPAVISQYQNTIICLICPNYSHITIIITLSPSSQNRHTEETQSYNNTYFDSLVTPKSVFIAYQGYTLNMSKNSLHKYICSSKYDFLQHFRGLSGMSLPFASKQEVSAVETATPNPEWLHGCPPPYPMFEDPTYGNAKILCITKAYPFHLGSQDATSRIMEEHLLFHNHTFITIFIISSLVLCITSLLLTTKLTHIHKIDAQVEKM</sequence>
<comment type="similarity">
    <text evidence="2">Belongs to the cytochrome c oxidase subunit 2 family.</text>
</comment>
<keyword evidence="6" id="KW-0349">Heme</keyword>